<protein>
    <recommendedName>
        <fullName evidence="1">Ribonuclease H1 N-terminal domain-containing protein</fullName>
    </recommendedName>
</protein>
<evidence type="ECO:0000313" key="3">
    <source>
        <dbReference type="Proteomes" id="UP001208570"/>
    </source>
</evidence>
<evidence type="ECO:0000259" key="1">
    <source>
        <dbReference type="Pfam" id="PF01693"/>
    </source>
</evidence>
<reference evidence="2" key="1">
    <citation type="journal article" date="2023" name="Mol. Biol. Evol.">
        <title>Third-Generation Sequencing Reveals the Adaptive Role of the Epigenome in Three Deep-Sea Polychaetes.</title>
        <authorList>
            <person name="Perez M."/>
            <person name="Aroh O."/>
            <person name="Sun Y."/>
            <person name="Lan Y."/>
            <person name="Juniper S.K."/>
            <person name="Young C.R."/>
            <person name="Angers B."/>
            <person name="Qian P.Y."/>
        </authorList>
    </citation>
    <scope>NUCLEOTIDE SEQUENCE</scope>
    <source>
        <strain evidence="2">P08H-3</strain>
    </source>
</reference>
<dbReference type="EMBL" id="JAODUP010000330">
    <property type="protein sequence ID" value="KAK2152360.1"/>
    <property type="molecule type" value="Genomic_DNA"/>
</dbReference>
<keyword evidence="3" id="KW-1185">Reference proteome</keyword>
<dbReference type="Proteomes" id="UP001208570">
    <property type="component" value="Unassembled WGS sequence"/>
</dbReference>
<sequence>MVKQYYGVAIGRVPGIYTTGSLANTQIEGYSGACHAGFDDISNCVEIMIAEGEFNEDNIKVFGQRGGQHTLRNWQRKISDHENQDGSDISPCDGSVPIGLVVEMPP</sequence>
<dbReference type="AlphaFoldDB" id="A0AAD9JH75"/>
<dbReference type="InterPro" id="IPR011320">
    <property type="entry name" value="RNase_H1_N"/>
</dbReference>
<dbReference type="Pfam" id="PF01693">
    <property type="entry name" value="Cauli_VI"/>
    <property type="match status" value="1"/>
</dbReference>
<dbReference type="SUPFAM" id="SSF55658">
    <property type="entry name" value="L9 N-domain-like"/>
    <property type="match status" value="1"/>
</dbReference>
<dbReference type="Gene3D" id="3.40.970.10">
    <property type="entry name" value="Ribonuclease H1, N-terminal domain"/>
    <property type="match status" value="1"/>
</dbReference>
<dbReference type="InterPro" id="IPR037056">
    <property type="entry name" value="RNase_H1_N_sf"/>
</dbReference>
<accession>A0AAD9JH75</accession>
<dbReference type="InterPro" id="IPR009027">
    <property type="entry name" value="Ribosomal_bL9/RNase_H1_N"/>
</dbReference>
<name>A0AAD9JH75_9ANNE</name>
<proteinExistence type="predicted"/>
<evidence type="ECO:0000313" key="2">
    <source>
        <dbReference type="EMBL" id="KAK2152360.1"/>
    </source>
</evidence>
<feature type="domain" description="Ribonuclease H1 N-terminal" evidence="1">
    <location>
        <begin position="5"/>
        <end position="40"/>
    </location>
</feature>
<gene>
    <name evidence="2" type="ORF">LSH36_330g02030</name>
</gene>
<comment type="caution">
    <text evidence="2">The sequence shown here is derived from an EMBL/GenBank/DDBJ whole genome shotgun (WGS) entry which is preliminary data.</text>
</comment>
<organism evidence="2 3">
    <name type="scientific">Paralvinella palmiformis</name>
    <dbReference type="NCBI Taxonomy" id="53620"/>
    <lineage>
        <taxon>Eukaryota</taxon>
        <taxon>Metazoa</taxon>
        <taxon>Spiralia</taxon>
        <taxon>Lophotrochozoa</taxon>
        <taxon>Annelida</taxon>
        <taxon>Polychaeta</taxon>
        <taxon>Sedentaria</taxon>
        <taxon>Canalipalpata</taxon>
        <taxon>Terebellida</taxon>
        <taxon>Terebelliformia</taxon>
        <taxon>Alvinellidae</taxon>
        <taxon>Paralvinella</taxon>
    </lineage>
</organism>